<dbReference type="VEuPathDB" id="VectorBase:CSON012981"/>
<dbReference type="EMBL" id="UFQS01000063">
    <property type="protein sequence ID" value="SSW98842.1"/>
    <property type="molecule type" value="Genomic_DNA"/>
</dbReference>
<sequence length="216" mass="24189">MYPRRSRTSNDISDSKFVVLFEREFREEVSIFNLRLEATDKMFKNFVSFALYVTFLLHSVAEPFPEEPVGTCSLQSGELLPDEKCYDNCKDSPDQRHFLTCIEMSCYCRIANPVNAIQLNAASLPETTMNMANVTSTSFPVTTLKPVQNDNTIAAEQKSKTLGSDEESNVTNNPGIDINNSDKQENITLENSSSIISSDTNGTYTTLKPNLKQNSK</sequence>
<organism evidence="2">
    <name type="scientific">Culicoides sonorensis</name>
    <name type="common">Biting midge</name>
    <dbReference type="NCBI Taxonomy" id="179676"/>
    <lineage>
        <taxon>Eukaryota</taxon>
        <taxon>Metazoa</taxon>
        <taxon>Ecdysozoa</taxon>
        <taxon>Arthropoda</taxon>
        <taxon>Hexapoda</taxon>
        <taxon>Insecta</taxon>
        <taxon>Pterygota</taxon>
        <taxon>Neoptera</taxon>
        <taxon>Endopterygota</taxon>
        <taxon>Diptera</taxon>
        <taxon>Nematocera</taxon>
        <taxon>Chironomoidea</taxon>
        <taxon>Ceratopogonidae</taxon>
        <taxon>Ceratopogoninae</taxon>
        <taxon>Culicoides</taxon>
        <taxon>Monoculicoides</taxon>
    </lineage>
</organism>
<feature type="compositionally biased region" description="Polar residues" evidence="1">
    <location>
        <begin position="186"/>
        <end position="216"/>
    </location>
</feature>
<evidence type="ECO:0000256" key="1">
    <source>
        <dbReference type="SAM" id="MobiDB-lite"/>
    </source>
</evidence>
<feature type="region of interest" description="Disordered" evidence="1">
    <location>
        <begin position="158"/>
        <end position="216"/>
    </location>
</feature>
<dbReference type="AlphaFoldDB" id="A0A336K4U4"/>
<reference evidence="2" key="1">
    <citation type="submission" date="2018-04" db="EMBL/GenBank/DDBJ databases">
        <authorList>
            <person name="Go L.Y."/>
            <person name="Mitchell J.A."/>
        </authorList>
    </citation>
    <scope>NUCLEOTIDE SEQUENCE</scope>
    <source>
        <tissue evidence="2">Whole organism</tissue>
    </source>
</reference>
<feature type="compositionally biased region" description="Polar residues" evidence="1">
    <location>
        <begin position="169"/>
        <end position="179"/>
    </location>
</feature>
<evidence type="ECO:0000313" key="3">
    <source>
        <dbReference type="EMBL" id="SSX19228.1"/>
    </source>
</evidence>
<gene>
    <name evidence="2" type="primary">CSON012981</name>
</gene>
<accession>A0A336K4U4</accession>
<dbReference type="EMBL" id="UFQT01000063">
    <property type="protein sequence ID" value="SSX19228.1"/>
    <property type="molecule type" value="Genomic_DNA"/>
</dbReference>
<evidence type="ECO:0000313" key="2">
    <source>
        <dbReference type="EMBL" id="SSW98842.1"/>
    </source>
</evidence>
<name>A0A336K4U4_CULSO</name>
<protein>
    <submittedName>
        <fullName evidence="2">CSON012981 protein</fullName>
    </submittedName>
</protein>
<reference evidence="3" key="2">
    <citation type="submission" date="2018-07" db="EMBL/GenBank/DDBJ databases">
        <authorList>
            <person name="Quirk P.G."/>
            <person name="Krulwich T.A."/>
        </authorList>
    </citation>
    <scope>NUCLEOTIDE SEQUENCE</scope>
</reference>
<proteinExistence type="predicted"/>